<dbReference type="InterPro" id="IPR056749">
    <property type="entry name" value="Citrate_synth_N"/>
</dbReference>
<dbReference type="EMBL" id="CABDUW010013068">
    <property type="protein sequence ID" value="VTJ92016.1"/>
    <property type="molecule type" value="Genomic_DNA"/>
</dbReference>
<reference evidence="2" key="1">
    <citation type="submission" date="2019-04" db="EMBL/GenBank/DDBJ databases">
        <authorList>
            <person name="Alioto T."/>
            <person name="Alioto T."/>
        </authorList>
    </citation>
    <scope>NUCLEOTIDE SEQUENCE [LARGE SCALE GENOMIC DNA]</scope>
</reference>
<dbReference type="Gene3D" id="3.30.470.110">
    <property type="match status" value="1"/>
</dbReference>
<proteinExistence type="predicted"/>
<evidence type="ECO:0000259" key="1">
    <source>
        <dbReference type="Pfam" id="PF24948"/>
    </source>
</evidence>
<evidence type="ECO:0000313" key="3">
    <source>
        <dbReference type="Proteomes" id="UP000335636"/>
    </source>
</evidence>
<keyword evidence="3" id="KW-1185">Reference proteome</keyword>
<gene>
    <name evidence="2" type="ORF">MONAX_5E047310</name>
</gene>
<evidence type="ECO:0000313" key="2">
    <source>
        <dbReference type="EMBL" id="VTJ92016.1"/>
    </source>
</evidence>
<comment type="caution">
    <text evidence="2">The sequence shown here is derived from an EMBL/GenBank/DDBJ whole genome shotgun (WGS) entry which is preliminary data.</text>
</comment>
<dbReference type="SUPFAM" id="SSF56059">
    <property type="entry name" value="Glutathione synthetase ATP-binding domain-like"/>
    <property type="match status" value="1"/>
</dbReference>
<name>A0A5E4DCY7_MARMO</name>
<dbReference type="Pfam" id="PF24948">
    <property type="entry name" value="Citrate_synth_N"/>
    <property type="match status" value="1"/>
</dbReference>
<dbReference type="Proteomes" id="UP000335636">
    <property type="component" value="Unassembled WGS sequence"/>
</dbReference>
<feature type="non-terminal residue" evidence="2">
    <location>
        <position position="115"/>
    </location>
</feature>
<feature type="domain" description="ATP-citrate synthase ATP-grasp" evidence="1">
    <location>
        <begin position="2"/>
        <end position="115"/>
    </location>
</feature>
<protein>
    <recommendedName>
        <fullName evidence="1">ATP-citrate synthase ATP-grasp domain-containing protein</fullName>
    </recommendedName>
</protein>
<organism evidence="2 3">
    <name type="scientific">Marmota monax</name>
    <name type="common">Woodchuck</name>
    <dbReference type="NCBI Taxonomy" id="9995"/>
    <lineage>
        <taxon>Eukaryota</taxon>
        <taxon>Metazoa</taxon>
        <taxon>Chordata</taxon>
        <taxon>Craniata</taxon>
        <taxon>Vertebrata</taxon>
        <taxon>Euteleostomi</taxon>
        <taxon>Mammalia</taxon>
        <taxon>Eutheria</taxon>
        <taxon>Euarchontoglires</taxon>
        <taxon>Glires</taxon>
        <taxon>Rodentia</taxon>
        <taxon>Sciuromorpha</taxon>
        <taxon>Sciuridae</taxon>
        <taxon>Xerinae</taxon>
        <taxon>Marmotini</taxon>
        <taxon>Marmota</taxon>
    </lineage>
</organism>
<sequence>MSAKAISEQTGKELLYKYICTTSAIQNRFKYARVTPDTDWARLLQDHPWLLSQSLVVKPDQLIKRRGKLGLVGVNLTLDGVKSWLKPRLGHEATVGKARGFLKNFLIEPFVPHSQ</sequence>
<dbReference type="AlphaFoldDB" id="A0A5E4DCY7"/>
<accession>A0A5E4DCY7</accession>